<dbReference type="InterPro" id="IPR011990">
    <property type="entry name" value="TPR-like_helical_dom_sf"/>
</dbReference>
<dbReference type="CDD" id="cd15831">
    <property type="entry name" value="BTAD"/>
    <property type="match status" value="1"/>
</dbReference>
<dbReference type="SMART" id="SM00862">
    <property type="entry name" value="Trans_reg_C"/>
    <property type="match status" value="1"/>
</dbReference>
<gene>
    <name evidence="6" type="ORF">D5H75_00160</name>
</gene>
<dbReference type="GO" id="GO:0000160">
    <property type="term" value="P:phosphorelay signal transduction system"/>
    <property type="evidence" value="ECO:0007669"/>
    <property type="project" value="InterPro"/>
</dbReference>
<reference evidence="6 7" key="1">
    <citation type="submission" date="2018-09" db="EMBL/GenBank/DDBJ databases">
        <title>YIM 75507 draft genome.</title>
        <authorList>
            <person name="Tang S."/>
            <person name="Feng Y."/>
        </authorList>
    </citation>
    <scope>NUCLEOTIDE SEQUENCE [LARGE SCALE GENOMIC DNA]</scope>
    <source>
        <strain evidence="6 7">YIM 75507</strain>
    </source>
</reference>
<dbReference type="InterPro" id="IPR001867">
    <property type="entry name" value="OmpR/PhoB-type_DNA-bd"/>
</dbReference>
<evidence type="ECO:0000256" key="2">
    <source>
        <dbReference type="ARBA" id="ARBA00023125"/>
    </source>
</evidence>
<dbReference type="InterPro" id="IPR019734">
    <property type="entry name" value="TPR_rpt"/>
</dbReference>
<dbReference type="PANTHER" id="PTHR47691">
    <property type="entry name" value="REGULATOR-RELATED"/>
    <property type="match status" value="1"/>
</dbReference>
<name>A0A3A4BLB0_9ACTN</name>
<dbReference type="Gene3D" id="1.10.10.10">
    <property type="entry name" value="Winged helix-like DNA-binding domain superfamily/Winged helix DNA-binding domain"/>
    <property type="match status" value="1"/>
</dbReference>
<organism evidence="6 7">
    <name type="scientific">Bailinhaonella thermotolerans</name>
    <dbReference type="NCBI Taxonomy" id="1070861"/>
    <lineage>
        <taxon>Bacteria</taxon>
        <taxon>Bacillati</taxon>
        <taxon>Actinomycetota</taxon>
        <taxon>Actinomycetes</taxon>
        <taxon>Streptosporangiales</taxon>
        <taxon>Streptosporangiaceae</taxon>
        <taxon>Bailinhaonella</taxon>
    </lineage>
</organism>
<dbReference type="PROSITE" id="PS50005">
    <property type="entry name" value="TPR"/>
    <property type="match status" value="1"/>
</dbReference>
<keyword evidence="2 4" id="KW-0238">DNA-binding</keyword>
<feature type="repeat" description="TPR" evidence="3">
    <location>
        <begin position="812"/>
        <end position="845"/>
    </location>
</feature>
<dbReference type="GO" id="GO:0006355">
    <property type="term" value="P:regulation of DNA-templated transcription"/>
    <property type="evidence" value="ECO:0007669"/>
    <property type="project" value="InterPro"/>
</dbReference>
<evidence type="ECO:0000259" key="5">
    <source>
        <dbReference type="PROSITE" id="PS51755"/>
    </source>
</evidence>
<dbReference type="Pfam" id="PF03704">
    <property type="entry name" value="BTAD"/>
    <property type="match status" value="1"/>
</dbReference>
<dbReference type="InterPro" id="IPR005158">
    <property type="entry name" value="BTAD"/>
</dbReference>
<evidence type="ECO:0000256" key="3">
    <source>
        <dbReference type="PROSITE-ProRule" id="PRU00339"/>
    </source>
</evidence>
<feature type="DNA-binding region" description="OmpR/PhoB-type" evidence="4">
    <location>
        <begin position="1"/>
        <end position="91"/>
    </location>
</feature>
<dbReference type="RefSeq" id="WP_119925128.1">
    <property type="nucleotide sequence ID" value="NZ_QZEY01000001.1"/>
</dbReference>
<feature type="domain" description="OmpR/PhoB-type" evidence="5">
    <location>
        <begin position="1"/>
        <end position="91"/>
    </location>
</feature>
<evidence type="ECO:0000313" key="7">
    <source>
        <dbReference type="Proteomes" id="UP000265768"/>
    </source>
</evidence>
<dbReference type="InterPro" id="IPR036388">
    <property type="entry name" value="WH-like_DNA-bd_sf"/>
</dbReference>
<comment type="similarity">
    <text evidence="1">Belongs to the AfsR/DnrI/RedD regulatory family.</text>
</comment>
<dbReference type="OrthoDB" id="3194665at2"/>
<dbReference type="InterPro" id="IPR016032">
    <property type="entry name" value="Sig_transdc_resp-reg_C-effctor"/>
</dbReference>
<dbReference type="Pfam" id="PF13424">
    <property type="entry name" value="TPR_12"/>
    <property type="match status" value="1"/>
</dbReference>
<comment type="caution">
    <text evidence="6">The sequence shown here is derived from an EMBL/GenBank/DDBJ whole genome shotgun (WGS) entry which is preliminary data.</text>
</comment>
<dbReference type="SMART" id="SM00028">
    <property type="entry name" value="TPR"/>
    <property type="match status" value="1"/>
</dbReference>
<dbReference type="Gene3D" id="1.25.40.10">
    <property type="entry name" value="Tetratricopeptide repeat domain"/>
    <property type="match status" value="2"/>
</dbReference>
<dbReference type="Proteomes" id="UP000265768">
    <property type="component" value="Unassembled WGS sequence"/>
</dbReference>
<dbReference type="InterPro" id="IPR027417">
    <property type="entry name" value="P-loop_NTPase"/>
</dbReference>
<accession>A0A3A4BLB0</accession>
<evidence type="ECO:0000256" key="1">
    <source>
        <dbReference type="ARBA" id="ARBA00005820"/>
    </source>
</evidence>
<sequence length="1050" mass="110620">MRIEVLGPVLAFADDGAPIDLGGARVRALLARLALAGGAVVPVGALLEALWGGGAAGGTVNALHALVHRLRRALGGAGVVESAAGGYRLGVRGEQVDAVRFEELARRGARELGAGEVGRAARLLEEALGLWRGDALADVRDLPFAGTAGARLEELRAGAVEDRFEAELRLGRHGEILADVEAAAAAHPLRERLAGLRMRALCAAGRRSEALAVFEGVRARLAEELGVDPSEGLRRTHLAVLRGELDGPGVERVRAEAVRGRLPAALTSFVGREDELRLLAGLLESRRLVTVVGPGGVGKTRLAVRAAGLHRAHRRGRVWLVPLASVTSAEALVGAVLGVLDVAAGQPPGTPLERVADLLAGDEGVLVLDNCEQICGAVAEFAGDLLERHPDLIILATSREPLGVMGEALCRLGPLGLPPAHADAGRAGASEAVRLFLDRAAAVQPGFALDGATVGPVVDIVRRLDGLPLALELAAARLRSMSAGQVARRLDDRFRLLSGGNRAAQPRQRTLHAVIGWSWDLLTAHERALAARMSVFPGWTGSAAIEAVCADAEGGLSADDVACLLGSLVDKSIVERAGDAYRMLESIRAYAAGELRRAGEDGAVLRGLVGYFAGLAEEHEPLLRSGEQARSLRVFQAEYDNLVFALDAAVEGGDAGAAARILGPLYWYWVMLRYDARAEDYIARVAGFGDALPEAARAAFGALGLLGAEGGPLGDPGRLRAVVEECARAGALRRYPMLLVSVVVMAALVGLDDLLAREIARVRGGSDRWAIACTFMIEAMVCRERGDREGSGAAMTTALRLFEELGDRWWAAKALYGLAQVHAVAGEHAQAVAAYERSLAMATDLGSQDEVSTRLGLAAERMRGGDLAGAWREIETAERAAWQRGHVMLEVEVLGVRAEWYRRSGEVERAGRELDRWEALLRRRRVWAETSGSRLVPARVATLLAAGEAVRARELLPRAVEAAQAVMEVPLVAQLLARLLVLEGDLAGAATALGLSEAIRGAFDHGDAELCAFAGELAGSLGRAGYEAAYRRGAALAPQEAAAVLAELCG</sequence>
<dbReference type="SUPFAM" id="SSF52540">
    <property type="entry name" value="P-loop containing nucleoside triphosphate hydrolases"/>
    <property type="match status" value="1"/>
</dbReference>
<dbReference type="PANTHER" id="PTHR47691:SF3">
    <property type="entry name" value="HTH-TYPE TRANSCRIPTIONAL REGULATOR RV0890C-RELATED"/>
    <property type="match status" value="1"/>
</dbReference>
<protein>
    <submittedName>
        <fullName evidence="6">AfsR/SARP family transcriptional regulator</fullName>
    </submittedName>
</protein>
<keyword evidence="7" id="KW-1185">Reference proteome</keyword>
<evidence type="ECO:0000256" key="4">
    <source>
        <dbReference type="PROSITE-ProRule" id="PRU01091"/>
    </source>
</evidence>
<dbReference type="PROSITE" id="PS51755">
    <property type="entry name" value="OMPR_PHOB"/>
    <property type="match status" value="1"/>
</dbReference>
<evidence type="ECO:0000313" key="6">
    <source>
        <dbReference type="EMBL" id="RJL36154.1"/>
    </source>
</evidence>
<proteinExistence type="inferred from homology"/>
<dbReference type="SMART" id="SM01043">
    <property type="entry name" value="BTAD"/>
    <property type="match status" value="1"/>
</dbReference>
<keyword evidence="3" id="KW-0802">TPR repeat</keyword>
<dbReference type="EMBL" id="QZEY01000001">
    <property type="protein sequence ID" value="RJL36154.1"/>
    <property type="molecule type" value="Genomic_DNA"/>
</dbReference>
<dbReference type="PRINTS" id="PR00364">
    <property type="entry name" value="DISEASERSIST"/>
</dbReference>
<dbReference type="AlphaFoldDB" id="A0A3A4BLB0"/>
<dbReference type="GO" id="GO:0003677">
    <property type="term" value="F:DNA binding"/>
    <property type="evidence" value="ECO:0007669"/>
    <property type="project" value="UniProtKB-UniRule"/>
</dbReference>
<dbReference type="SUPFAM" id="SSF48452">
    <property type="entry name" value="TPR-like"/>
    <property type="match status" value="2"/>
</dbReference>
<dbReference type="SUPFAM" id="SSF46894">
    <property type="entry name" value="C-terminal effector domain of the bipartite response regulators"/>
    <property type="match status" value="1"/>
</dbReference>